<proteinExistence type="predicted"/>
<evidence type="ECO:0000313" key="1">
    <source>
        <dbReference type="EMBL" id="AAG02909.1"/>
    </source>
</evidence>
<accession>Q9EMK3</accession>
<gene>
    <name evidence="1" type="primary">AMV203</name>
</gene>
<reference evidence="1 2" key="1">
    <citation type="journal article" date="2000" name="Virology">
        <title>Complete genomic sequence of the Amsacta moorei entomopoxvirus: analysis and comparison with other poxviruses.</title>
        <authorList>
            <person name="Bawden A.L."/>
            <person name="Glassberg K.J."/>
            <person name="Diggans J."/>
            <person name="Shaw R."/>
            <person name="Farmerie W."/>
            <person name="Moyer R.W."/>
        </authorList>
    </citation>
    <scope>NUCLEOTIDE SEQUENCE [LARGE SCALE GENOMIC DNA]</scope>
</reference>
<sequence>MADFIFDMDYDNINIITNDSIKCDNCVKNFTDAVSAEENKNVNDHIVNTFLEFKKNHMVNINLILDNEVKSKLLSK</sequence>
<dbReference type="OrthoDB" id="28710at10239"/>
<name>Q9EMK3_AMEPV</name>
<organism evidence="1 2">
    <name type="scientific">Amsacta moorei entomopoxvirus</name>
    <name type="common">AmEPV</name>
    <dbReference type="NCBI Taxonomy" id="28321"/>
    <lineage>
        <taxon>Viruses</taxon>
        <taxon>Varidnaviria</taxon>
        <taxon>Bamfordvirae</taxon>
        <taxon>Nucleocytoviricota</taxon>
        <taxon>Pokkesviricetes</taxon>
        <taxon>Chitovirales</taxon>
        <taxon>Poxviridae</taxon>
        <taxon>Entomopoxvirinae</taxon>
        <taxon>Betaentomopoxvirus</taxon>
    </lineage>
</organism>
<keyword evidence="2" id="KW-1185">Reference proteome</keyword>
<dbReference type="RefSeq" id="NP_064985.1">
    <property type="nucleotide sequence ID" value="NC_002520.1"/>
</dbReference>
<organismHost>
    <name type="scientific">Amsacta</name>
    <dbReference type="NCBI Taxonomy" id="340055"/>
</organismHost>
<dbReference type="EMBL" id="AF250284">
    <property type="protein sequence ID" value="AAG02909.1"/>
    <property type="molecule type" value="Genomic_DNA"/>
</dbReference>
<evidence type="ECO:0000313" key="2">
    <source>
        <dbReference type="Proteomes" id="UP000000872"/>
    </source>
</evidence>
<dbReference type="GeneID" id="1494793"/>
<dbReference type="Proteomes" id="UP000000872">
    <property type="component" value="Segment"/>
</dbReference>
<protein>
    <submittedName>
        <fullName evidence="1">AMV203</fullName>
    </submittedName>
</protein>
<dbReference type="KEGG" id="vg:1494793"/>